<dbReference type="HOGENOM" id="CLU_1926645_0_0_12"/>
<keyword evidence="1" id="KW-0812">Transmembrane</keyword>
<proteinExistence type="predicted"/>
<feature type="transmembrane region" description="Helical" evidence="1">
    <location>
        <begin position="103"/>
        <end position="122"/>
    </location>
</feature>
<feature type="transmembrane region" description="Helical" evidence="1">
    <location>
        <begin position="39"/>
        <end position="57"/>
    </location>
</feature>
<keyword evidence="3" id="KW-1185">Reference proteome</keyword>
<keyword evidence="1" id="KW-1133">Transmembrane helix</keyword>
<dbReference type="EMBL" id="CP004120">
    <property type="protein sequence ID" value="AGT42611.1"/>
    <property type="molecule type" value="Genomic_DNA"/>
</dbReference>
<protein>
    <submittedName>
        <fullName evidence="2">Uncharacterized protein</fullName>
    </submittedName>
</protein>
<feature type="transmembrane region" description="Helical" evidence="1">
    <location>
        <begin position="64"/>
        <end position="83"/>
    </location>
</feature>
<dbReference type="KEGG" id="tped:TPE_0115"/>
<evidence type="ECO:0000313" key="3">
    <source>
        <dbReference type="Proteomes" id="UP000015620"/>
    </source>
</evidence>
<dbReference type="AlphaFoldDB" id="S6A2G4"/>
<organism evidence="2 3">
    <name type="scientific">Treponema pedis str. T A4</name>
    <dbReference type="NCBI Taxonomy" id="1291379"/>
    <lineage>
        <taxon>Bacteria</taxon>
        <taxon>Pseudomonadati</taxon>
        <taxon>Spirochaetota</taxon>
        <taxon>Spirochaetia</taxon>
        <taxon>Spirochaetales</taxon>
        <taxon>Treponemataceae</taxon>
        <taxon>Treponema</taxon>
    </lineage>
</organism>
<dbReference type="Proteomes" id="UP000015620">
    <property type="component" value="Chromosome"/>
</dbReference>
<evidence type="ECO:0000313" key="2">
    <source>
        <dbReference type="EMBL" id="AGT42611.1"/>
    </source>
</evidence>
<gene>
    <name evidence="2" type="ORF">TPE_0115</name>
</gene>
<reference evidence="2 3" key="1">
    <citation type="journal article" date="2013" name="PLoS ONE">
        <title>Genome-Wide Relatedness of Treponema pedis, from Gingiva and Necrotic Skin Lesions of Pigs, with the Human Oral Pathogen Treponema denticola.</title>
        <authorList>
            <person name="Svartstrom O."/>
            <person name="Mushtaq M."/>
            <person name="Pringle M."/>
            <person name="Segerman B."/>
        </authorList>
    </citation>
    <scope>NUCLEOTIDE SEQUENCE [LARGE SCALE GENOMIC DNA]</scope>
    <source>
        <strain evidence="2">T A4</strain>
    </source>
</reference>
<name>S6A2G4_9SPIR</name>
<keyword evidence="1" id="KW-0472">Membrane</keyword>
<evidence type="ECO:0000256" key="1">
    <source>
        <dbReference type="SAM" id="Phobius"/>
    </source>
</evidence>
<sequence length="131" mass="15167">MGVMVSSFFFDSSVLITSQSSKDYLDYTTNYQNGGEDDIAIGISKFLFLFALIITALTEKFNWVVIILHLITLGLELFLLFTVRLTGMVSYWHTIIYNNSISIFFFFMFLLLYIVMLLLYIIKLINTKVLI</sequence>
<accession>S6A2G4</accession>